<evidence type="ECO:0000259" key="2">
    <source>
        <dbReference type="Pfam" id="PF00078"/>
    </source>
</evidence>
<dbReference type="CDD" id="cd01647">
    <property type="entry name" value="RT_LTR"/>
    <property type="match status" value="1"/>
</dbReference>
<dbReference type="Gene3D" id="3.10.10.10">
    <property type="entry name" value="HIV Type 1 Reverse Transcriptase, subunit A, domain 1"/>
    <property type="match status" value="1"/>
</dbReference>
<dbReference type="InterPro" id="IPR043502">
    <property type="entry name" value="DNA/RNA_pol_sf"/>
</dbReference>
<dbReference type="InterPro" id="IPR043128">
    <property type="entry name" value="Rev_trsase/Diguanyl_cyclase"/>
</dbReference>
<accession>A0ABY6LFI4</accession>
<dbReference type="PANTHER" id="PTHR24559:SF444">
    <property type="entry name" value="REVERSE TRANSCRIPTASE DOMAIN-CONTAINING PROTEIN"/>
    <property type="match status" value="1"/>
</dbReference>
<protein>
    <recommendedName>
        <fullName evidence="2">Reverse transcriptase domain-containing protein</fullName>
    </recommendedName>
</protein>
<dbReference type="Pfam" id="PF00078">
    <property type="entry name" value="RVT_1"/>
    <property type="match status" value="1"/>
</dbReference>
<name>A0ABY6LFI4_9ARAC</name>
<feature type="region of interest" description="Disordered" evidence="1">
    <location>
        <begin position="29"/>
        <end position="52"/>
    </location>
</feature>
<evidence type="ECO:0000313" key="4">
    <source>
        <dbReference type="Proteomes" id="UP001235939"/>
    </source>
</evidence>
<feature type="domain" description="Reverse transcriptase" evidence="2">
    <location>
        <begin position="109"/>
        <end position="192"/>
    </location>
</feature>
<keyword evidence="4" id="KW-1185">Reference proteome</keyword>
<dbReference type="EMBL" id="CP092880">
    <property type="protein sequence ID" value="UYV79923.1"/>
    <property type="molecule type" value="Genomic_DNA"/>
</dbReference>
<gene>
    <name evidence="3" type="ORF">LAZ67_18001103</name>
</gene>
<proteinExistence type="predicted"/>
<reference evidence="3 4" key="1">
    <citation type="submission" date="2022-01" db="EMBL/GenBank/DDBJ databases">
        <title>A chromosomal length assembly of Cordylochernes scorpioides.</title>
        <authorList>
            <person name="Zeh D."/>
            <person name="Zeh J."/>
        </authorList>
    </citation>
    <scope>NUCLEOTIDE SEQUENCE [LARGE SCALE GENOMIC DNA]</scope>
    <source>
        <strain evidence="3">IN4F17</strain>
        <tissue evidence="3">Whole Body</tissue>
    </source>
</reference>
<dbReference type="InterPro" id="IPR000477">
    <property type="entry name" value="RT_dom"/>
</dbReference>
<evidence type="ECO:0000313" key="3">
    <source>
        <dbReference type="EMBL" id="UYV79923.1"/>
    </source>
</evidence>
<dbReference type="Proteomes" id="UP001235939">
    <property type="component" value="Chromosome 18"/>
</dbReference>
<sequence>MVVLLTSGTKSQSFRTVTRRSSSIAASTLAMVSSETDGRPARGPLAGDTRGSSITDGCSAKTKLTSDVSLVGNWSGENKLRARAVGSSLKAILMTVVPRGTYLTDNPPYFQIPIAEEDQEKTVIITPFGLFEFNVMCFGLRNAPATFQRFMHEVLRDLTIAFSYLDDILIASTDEKQHKEHLNLVFKRINEY</sequence>
<dbReference type="InterPro" id="IPR053134">
    <property type="entry name" value="RNA-dir_DNA_polymerase"/>
</dbReference>
<dbReference type="SUPFAM" id="SSF56672">
    <property type="entry name" value="DNA/RNA polymerases"/>
    <property type="match status" value="1"/>
</dbReference>
<evidence type="ECO:0000256" key="1">
    <source>
        <dbReference type="SAM" id="MobiDB-lite"/>
    </source>
</evidence>
<organism evidence="3 4">
    <name type="scientific">Cordylochernes scorpioides</name>
    <dbReference type="NCBI Taxonomy" id="51811"/>
    <lineage>
        <taxon>Eukaryota</taxon>
        <taxon>Metazoa</taxon>
        <taxon>Ecdysozoa</taxon>
        <taxon>Arthropoda</taxon>
        <taxon>Chelicerata</taxon>
        <taxon>Arachnida</taxon>
        <taxon>Pseudoscorpiones</taxon>
        <taxon>Cheliferoidea</taxon>
        <taxon>Chernetidae</taxon>
        <taxon>Cordylochernes</taxon>
    </lineage>
</organism>
<dbReference type="Gene3D" id="3.30.70.270">
    <property type="match status" value="1"/>
</dbReference>
<dbReference type="PANTHER" id="PTHR24559">
    <property type="entry name" value="TRANSPOSON TY3-I GAG-POL POLYPROTEIN"/>
    <property type="match status" value="1"/>
</dbReference>